<dbReference type="SUPFAM" id="SSF53807">
    <property type="entry name" value="Helical backbone' metal receptor"/>
    <property type="match status" value="1"/>
</dbReference>
<feature type="domain" description="Fe/B12 periplasmic-binding" evidence="1">
    <location>
        <begin position="103"/>
        <end position="376"/>
    </location>
</feature>
<dbReference type="PANTHER" id="PTHR30535:SF34">
    <property type="entry name" value="MOLYBDATE-BINDING PROTEIN MOLA"/>
    <property type="match status" value="1"/>
</dbReference>
<organism evidence="2 3">
    <name type="scientific">Flammeovirga pectinis</name>
    <dbReference type="NCBI Taxonomy" id="2494373"/>
    <lineage>
        <taxon>Bacteria</taxon>
        <taxon>Pseudomonadati</taxon>
        <taxon>Bacteroidota</taxon>
        <taxon>Cytophagia</taxon>
        <taxon>Cytophagales</taxon>
        <taxon>Flammeovirgaceae</taxon>
        <taxon>Flammeovirga</taxon>
    </lineage>
</organism>
<dbReference type="Pfam" id="PF01497">
    <property type="entry name" value="Peripla_BP_2"/>
    <property type="match status" value="1"/>
</dbReference>
<dbReference type="KEGG" id="fll:EI427_08600"/>
<dbReference type="PANTHER" id="PTHR30535">
    <property type="entry name" value="VITAMIN B12-BINDING PROTEIN"/>
    <property type="match status" value="1"/>
</dbReference>
<dbReference type="InterPro" id="IPR002491">
    <property type="entry name" value="ABC_transptr_periplasmic_BD"/>
</dbReference>
<name>A0A3S9P2A7_9BACT</name>
<evidence type="ECO:0000313" key="3">
    <source>
        <dbReference type="Proteomes" id="UP000267268"/>
    </source>
</evidence>
<dbReference type="InterPro" id="IPR050902">
    <property type="entry name" value="ABC_Transporter_SBP"/>
</dbReference>
<dbReference type="Proteomes" id="UP000267268">
    <property type="component" value="Chromosome 1"/>
</dbReference>
<reference evidence="2 3" key="1">
    <citation type="submission" date="2018-12" db="EMBL/GenBank/DDBJ databases">
        <title>Flammeovirga pectinis sp. nov., isolated from the gut of the Korean scallop, Patinopecten yessoensis.</title>
        <authorList>
            <person name="Bae J.-W."/>
            <person name="Jeong Y.-S."/>
            <person name="Kang W."/>
        </authorList>
    </citation>
    <scope>NUCLEOTIDE SEQUENCE [LARGE SCALE GENOMIC DNA]</scope>
    <source>
        <strain evidence="2 3">L12M1</strain>
    </source>
</reference>
<dbReference type="AlphaFoldDB" id="A0A3S9P2A7"/>
<dbReference type="OrthoDB" id="9812528at2"/>
<dbReference type="GO" id="GO:0071281">
    <property type="term" value="P:cellular response to iron ion"/>
    <property type="evidence" value="ECO:0007669"/>
    <property type="project" value="TreeGrafter"/>
</dbReference>
<dbReference type="RefSeq" id="WP_126613655.1">
    <property type="nucleotide sequence ID" value="NZ_CP034562.1"/>
</dbReference>
<evidence type="ECO:0000313" key="2">
    <source>
        <dbReference type="EMBL" id="AZQ62294.1"/>
    </source>
</evidence>
<gene>
    <name evidence="2" type="ORF">EI427_08600</name>
</gene>
<accession>A0A3S9P2A7</accession>
<proteinExistence type="predicted"/>
<dbReference type="EMBL" id="CP034562">
    <property type="protein sequence ID" value="AZQ62294.1"/>
    <property type="molecule type" value="Genomic_DNA"/>
</dbReference>
<sequence length="389" mass="43261">MSIKQTLQLVGCLLLFIGCNSSTTNTKQSDTLENSVAITGVQSKVIYAKTFNLEYHNNFKLLHLINPFSKDNSEVQTIVLLPNGNPIPKGFENNTIVRIPVKRIITTTTAQTSMLEELGSIDAIKGYTSKDYMYSQAIVDKMNDGNIITIGYDINDNAEKIIGAAADLVMVVGSSSSTSASFPVLAASKIPVLANTDWQENSMLGRAEWLKIFGALLNKEKEANAIFDNVVKKYNSLLSLAKTAKTTPKVITGLPYKSMWSVPGGQSYLAQALLEVKTDYPWKNTQETGSIQLDLEGVYAKGKDANFWINPGQVKTIDELKNLDTRYTKFQAFSTGKIYNHNKRTRNSTANDYWGTGIIHPELIIADLIKVFHPELLPQHELFFYKQLK</sequence>
<dbReference type="Gene3D" id="3.40.50.1980">
    <property type="entry name" value="Nitrogenase molybdenum iron protein domain"/>
    <property type="match status" value="2"/>
</dbReference>
<evidence type="ECO:0000259" key="1">
    <source>
        <dbReference type="PROSITE" id="PS50983"/>
    </source>
</evidence>
<keyword evidence="3" id="KW-1185">Reference proteome</keyword>
<protein>
    <recommendedName>
        <fullName evidence="1">Fe/B12 periplasmic-binding domain-containing protein</fullName>
    </recommendedName>
</protein>
<dbReference type="PROSITE" id="PS50983">
    <property type="entry name" value="FE_B12_PBP"/>
    <property type="match status" value="1"/>
</dbReference>
<dbReference type="PROSITE" id="PS51257">
    <property type="entry name" value="PROKAR_LIPOPROTEIN"/>
    <property type="match status" value="1"/>
</dbReference>